<keyword evidence="4 6" id="KW-1133">Transmembrane helix</keyword>
<keyword evidence="9" id="KW-0645">Protease</keyword>
<comment type="similarity">
    <text evidence="2 6">Belongs to the band 7/mec-2 family. HflK subfamily.</text>
</comment>
<reference evidence="10" key="1">
    <citation type="submission" date="2016-10" db="EMBL/GenBank/DDBJ databases">
        <authorList>
            <person name="Varghese N."/>
        </authorList>
    </citation>
    <scope>NUCLEOTIDE SEQUENCE [LARGE SCALE GENOMIC DNA]</scope>
    <source>
        <strain evidence="10">HL 19</strain>
    </source>
</reference>
<comment type="function">
    <text evidence="6">HflC and HflK could encode or regulate a protease.</text>
</comment>
<dbReference type="NCBIfam" id="TIGR01933">
    <property type="entry name" value="hflK"/>
    <property type="match status" value="1"/>
</dbReference>
<feature type="compositionally biased region" description="Polar residues" evidence="7">
    <location>
        <begin position="376"/>
        <end position="389"/>
    </location>
</feature>
<keyword evidence="3 6" id="KW-0812">Transmembrane</keyword>
<dbReference type="Pfam" id="PF12221">
    <property type="entry name" value="HflK_N"/>
    <property type="match status" value="1"/>
</dbReference>
<dbReference type="SUPFAM" id="SSF117892">
    <property type="entry name" value="Band 7/SPFH domain"/>
    <property type="match status" value="1"/>
</dbReference>
<dbReference type="Proteomes" id="UP000183104">
    <property type="component" value="Unassembled WGS sequence"/>
</dbReference>
<evidence type="ECO:0000256" key="1">
    <source>
        <dbReference type="ARBA" id="ARBA00004167"/>
    </source>
</evidence>
<evidence type="ECO:0000259" key="8">
    <source>
        <dbReference type="SMART" id="SM00244"/>
    </source>
</evidence>
<keyword evidence="10" id="KW-1185">Reference proteome</keyword>
<keyword evidence="5 6" id="KW-0472">Membrane</keyword>
<comment type="subcellular location">
    <subcellularLocation>
        <location evidence="1">Membrane</location>
        <topology evidence="1">Single-pass membrane protein</topology>
    </subcellularLocation>
</comment>
<dbReference type="Gene3D" id="3.30.479.30">
    <property type="entry name" value="Band 7 domain"/>
    <property type="match status" value="1"/>
</dbReference>
<feature type="compositionally biased region" description="Basic and acidic residues" evidence="7">
    <location>
        <begin position="395"/>
        <end position="416"/>
    </location>
</feature>
<dbReference type="GO" id="GO:0008233">
    <property type="term" value="F:peptidase activity"/>
    <property type="evidence" value="ECO:0007669"/>
    <property type="project" value="UniProtKB-KW"/>
</dbReference>
<feature type="domain" description="Band 7" evidence="8">
    <location>
        <begin position="85"/>
        <end position="262"/>
    </location>
</feature>
<evidence type="ECO:0000313" key="9">
    <source>
        <dbReference type="EMBL" id="SCX84701.1"/>
    </source>
</evidence>
<sequence>MAWNEPGGPNKGNDKNPWGQWGGGGSGGGGQQPPDLDEIIRKLKAKFGGSSGGGGGGILGGGGPGFSGRGIAIVVGIALLLWLASGIYVVNPAEQGVVKRFGKHTITTEPGLHYHLPWPIESVHTPKVTQVRRIEVGFRDRPGRQDSMHVPKEALMLTGDEAIVDLQFAVQYHISDAAKYLFEVSDPDGTVRSAAETAIREVVGQRPIDDVLTQARAEVAQQTQELMQSILNHYNTGLQVDDLALQSAQAPDPVRPAFRDVISAREDRTRAVNEAQAYANDILPRARGQAERILQEAEGYRARIVNAAQGSASRFRDVFEEYQNAPEVTSQRLYLETMERVLERNEKVMVDIPESGNLLYLPIQEVLKQRQGDSGKAQNGQDQQASGQDEGQAGRTERVRQQFERRLERIQEGESR</sequence>
<dbReference type="GO" id="GO:0006508">
    <property type="term" value="P:proteolysis"/>
    <property type="evidence" value="ECO:0007669"/>
    <property type="project" value="UniProtKB-KW"/>
</dbReference>
<dbReference type="InterPro" id="IPR010201">
    <property type="entry name" value="HflK"/>
</dbReference>
<dbReference type="PANTHER" id="PTHR43327:SF2">
    <property type="entry name" value="MODULATOR OF FTSH PROTEASE HFLK"/>
    <property type="match status" value="1"/>
</dbReference>
<comment type="subunit">
    <text evidence="6">HflC and HflK may interact to form a multimeric complex.</text>
</comment>
<dbReference type="RefSeq" id="WP_054966223.1">
    <property type="nucleotide sequence ID" value="NZ_FMUN01000001.1"/>
</dbReference>
<feature type="region of interest" description="Disordered" evidence="7">
    <location>
        <begin position="1"/>
        <end position="35"/>
    </location>
</feature>
<evidence type="ECO:0000256" key="3">
    <source>
        <dbReference type="ARBA" id="ARBA00022692"/>
    </source>
</evidence>
<gene>
    <name evidence="9" type="ORF">SAMN05661077_0658</name>
</gene>
<keyword evidence="9" id="KW-0378">Hydrolase</keyword>
<dbReference type="AlphaFoldDB" id="A0A1G5B3M9"/>
<dbReference type="CDD" id="cd03404">
    <property type="entry name" value="SPFH_HflK"/>
    <property type="match status" value="1"/>
</dbReference>
<evidence type="ECO:0000256" key="5">
    <source>
        <dbReference type="ARBA" id="ARBA00023136"/>
    </source>
</evidence>
<accession>A0A1G5B3M9</accession>
<feature type="compositionally biased region" description="Gly residues" evidence="7">
    <location>
        <begin position="20"/>
        <end position="31"/>
    </location>
</feature>
<dbReference type="InterPro" id="IPR020980">
    <property type="entry name" value="Membrane_HflK_N"/>
</dbReference>
<feature type="region of interest" description="Disordered" evidence="7">
    <location>
        <begin position="370"/>
        <end position="416"/>
    </location>
</feature>
<dbReference type="SMART" id="SM00244">
    <property type="entry name" value="PHB"/>
    <property type="match status" value="1"/>
</dbReference>
<proteinExistence type="inferred from homology"/>
<organism evidence="9 10">
    <name type="scientific">Thiohalorhabdus denitrificans</name>
    <dbReference type="NCBI Taxonomy" id="381306"/>
    <lineage>
        <taxon>Bacteria</taxon>
        <taxon>Pseudomonadati</taxon>
        <taxon>Pseudomonadota</taxon>
        <taxon>Gammaproteobacteria</taxon>
        <taxon>Thiohalorhabdales</taxon>
        <taxon>Thiohalorhabdaceae</taxon>
        <taxon>Thiohalorhabdus</taxon>
    </lineage>
</organism>
<dbReference type="InterPro" id="IPR001107">
    <property type="entry name" value="Band_7"/>
</dbReference>
<dbReference type="PANTHER" id="PTHR43327">
    <property type="entry name" value="STOMATIN-LIKE PROTEIN 2, MITOCHONDRIAL"/>
    <property type="match status" value="1"/>
</dbReference>
<dbReference type="Pfam" id="PF01145">
    <property type="entry name" value="Band_7"/>
    <property type="match status" value="1"/>
</dbReference>
<evidence type="ECO:0000256" key="6">
    <source>
        <dbReference type="RuleBase" id="RU364113"/>
    </source>
</evidence>
<protein>
    <recommendedName>
        <fullName evidence="6">Protein HflK</fullName>
    </recommendedName>
</protein>
<name>A0A1G5B3M9_9GAMM</name>
<evidence type="ECO:0000256" key="7">
    <source>
        <dbReference type="SAM" id="MobiDB-lite"/>
    </source>
</evidence>
<evidence type="ECO:0000313" key="10">
    <source>
        <dbReference type="Proteomes" id="UP000183104"/>
    </source>
</evidence>
<evidence type="ECO:0000256" key="4">
    <source>
        <dbReference type="ARBA" id="ARBA00022989"/>
    </source>
</evidence>
<dbReference type="EMBL" id="FMUN01000001">
    <property type="protein sequence ID" value="SCX84701.1"/>
    <property type="molecule type" value="Genomic_DNA"/>
</dbReference>
<evidence type="ECO:0000256" key="2">
    <source>
        <dbReference type="ARBA" id="ARBA00006971"/>
    </source>
</evidence>
<dbReference type="InterPro" id="IPR050710">
    <property type="entry name" value="Band7/mec-2_domain"/>
</dbReference>
<feature type="transmembrane region" description="Helical" evidence="6">
    <location>
        <begin position="70"/>
        <end position="90"/>
    </location>
</feature>
<dbReference type="InterPro" id="IPR036013">
    <property type="entry name" value="Band_7/SPFH_dom_sf"/>
</dbReference>
<dbReference type="GO" id="GO:0016020">
    <property type="term" value="C:membrane"/>
    <property type="evidence" value="ECO:0007669"/>
    <property type="project" value="UniProtKB-SubCell"/>
</dbReference>